<feature type="signal peptide" evidence="1">
    <location>
        <begin position="1"/>
        <end position="21"/>
    </location>
</feature>
<organism evidence="2 3">
    <name type="scientific">Halomonas llamarensis</name>
    <dbReference type="NCBI Taxonomy" id="2945104"/>
    <lineage>
        <taxon>Bacteria</taxon>
        <taxon>Pseudomonadati</taxon>
        <taxon>Pseudomonadota</taxon>
        <taxon>Gammaproteobacteria</taxon>
        <taxon>Oceanospirillales</taxon>
        <taxon>Halomonadaceae</taxon>
        <taxon>Halomonas</taxon>
    </lineage>
</organism>
<evidence type="ECO:0000313" key="3">
    <source>
        <dbReference type="Proteomes" id="UP001165308"/>
    </source>
</evidence>
<evidence type="ECO:0000313" key="2">
    <source>
        <dbReference type="EMBL" id="MCL7931223.1"/>
    </source>
</evidence>
<feature type="chain" id="PRO_5046741443" evidence="1">
    <location>
        <begin position="22"/>
        <end position="676"/>
    </location>
</feature>
<dbReference type="Proteomes" id="UP001165308">
    <property type="component" value="Unassembled WGS sequence"/>
</dbReference>
<proteinExistence type="predicted"/>
<name>A0ABT0STR7_9GAMM</name>
<sequence>MNLARSLVAPLLLLPPLMSFASFQPSQWSTTLETTGIGDFYRPDDALVLSVSQVVAPESRPLIRLELDNIDVTEVVVWESAKLRYRPIRPLSTGEHELRLMYYGDDGSAEELGHWIFEVRQNALFKRISVESNSELTINQRLAEHNMSGPNDYNADGFSQWFAELHADQIHLEATGELAYANRPEQGITGERLDMPQFSLLAETERMRIAAGDQSMGRESLIMDGYQQRGLHGELALETFESTFQLFGMSGNRELTIDGGLGLSDPDNRIVGGRWESRWQLGDDSEIELSFSYLTGGISEPDAGSWSSTPTTRVNDGHAWNAVIDGFFLERRLRMCWEHATSRYDFDGRDFGFDAVTDTAWSALMALDPEPTDWETPLDWQIGAEAQKVGTFYRSLAHSNLPSDLEMRRIYASANRDKWYWDTSYTLEEDNLDNFAAYATTETRRWNMQLGYDNYETPDSGSILDILGKPSISLSMDRVDRQDIRTPTGYLPNDTRVEGIQASAAFQQDDWYWSVELGTQRFNDYSNWQPDTDTHNLGWQLGLNMLENYGLTLGWQASQTRYRDGGERIDQQIFSLGGNAQLIPDRLSATLNLSLNQNNAEDDPFFPQRDESLYVSSQLDWRIRKPRNDRAGLDLSLSYSGNTLRDRLYGQDPFNENQVWLVLRTTLPTAYPGGMQ</sequence>
<accession>A0ABT0STR7</accession>
<gene>
    <name evidence="2" type="ORF">M8006_14775</name>
</gene>
<keyword evidence="3" id="KW-1185">Reference proteome</keyword>
<keyword evidence="1" id="KW-0732">Signal</keyword>
<dbReference type="EMBL" id="JAMJPJ010000032">
    <property type="protein sequence ID" value="MCL7931223.1"/>
    <property type="molecule type" value="Genomic_DNA"/>
</dbReference>
<dbReference type="RefSeq" id="WP_250083501.1">
    <property type="nucleotide sequence ID" value="NZ_JAMJPJ010000032.1"/>
</dbReference>
<protein>
    <submittedName>
        <fullName evidence="2">Uncharacterized protein</fullName>
    </submittedName>
</protein>
<evidence type="ECO:0000256" key="1">
    <source>
        <dbReference type="SAM" id="SignalP"/>
    </source>
</evidence>
<reference evidence="2" key="1">
    <citation type="submission" date="2022-05" db="EMBL/GenBank/DDBJ databases">
        <title>Halomonas geminus sp. nov. and Halomonas llamarensis sp. nov. isolated from high-altitude salars of the Atacama Desert.</title>
        <authorList>
            <person name="Hintersatz C."/>
            <person name="Rojas L.A."/>
            <person name="Wei T.-S."/>
            <person name="Kutschke S."/>
            <person name="Lehmann F."/>
            <person name="Jain R."/>
            <person name="Pollmann K."/>
        </authorList>
    </citation>
    <scope>NUCLEOTIDE SEQUENCE</scope>
    <source>
        <strain evidence="2">ATCHA</strain>
    </source>
</reference>
<comment type="caution">
    <text evidence="2">The sequence shown here is derived from an EMBL/GenBank/DDBJ whole genome shotgun (WGS) entry which is preliminary data.</text>
</comment>